<gene>
    <name evidence="1" type="ORF">QR685DRAFT_582461</name>
</gene>
<dbReference type="EMBL" id="JAVLET010000018">
    <property type="protein sequence ID" value="KAL0465230.1"/>
    <property type="molecule type" value="Genomic_DNA"/>
</dbReference>
<comment type="caution">
    <text evidence="1">The sequence shown here is derived from an EMBL/GenBank/DDBJ whole genome shotgun (WGS) entry which is preliminary data.</text>
</comment>
<evidence type="ECO:0000313" key="1">
    <source>
        <dbReference type="EMBL" id="KAL0465230.1"/>
    </source>
</evidence>
<accession>A0ABR3CXR2</accession>
<proteinExistence type="predicted"/>
<dbReference type="Proteomes" id="UP001451303">
    <property type="component" value="Unassembled WGS sequence"/>
</dbReference>
<keyword evidence="2" id="KW-1185">Reference proteome</keyword>
<evidence type="ECO:0000313" key="2">
    <source>
        <dbReference type="Proteomes" id="UP001451303"/>
    </source>
</evidence>
<name>A0ABR3CXR2_NEUIN</name>
<sequence length="303" mass="35235">MPGTRRYPPDRIRYATYIWPADWQPVETTSTSTSTSTSITSSDHYDLQQQQQQQQQNYPCCIRPSSYYYVAPSPEAFQRHRFVLSRCEQLDPSLLHRHGYSQLISDATRVVLWAIWTNLVYDAELVYMSVDYFCWLVDWLLWRVYGSKTVPNEPFPFASHPPIKTGPPYSDLVQYFLCRRSACDDGLQSCLESIFATNMNTYMNCSSRYHTRWKMQQAIRDIFTGQNLDHCMGYGGNSYCVCRGPGMDLTARVHTNMPLVVPHCACLKLPWPVYEPAVVVRVEERIEWKKKKKTKKETGCLVM</sequence>
<reference evidence="1 2" key="1">
    <citation type="submission" date="2023-09" db="EMBL/GenBank/DDBJ databases">
        <title>Multi-omics analysis of a traditional fermented food reveals byproduct-associated fungal strains for waste-to-food upcycling.</title>
        <authorList>
            <consortium name="Lawrence Berkeley National Laboratory"/>
            <person name="Rekdal V.M."/>
            <person name="Villalobos-Escobedo J.M."/>
            <person name="Rodriguez-Valeron N."/>
            <person name="Garcia M.O."/>
            <person name="Vasquez D.P."/>
            <person name="Damayanti I."/>
            <person name="Sorensen P.M."/>
            <person name="Baidoo E.E."/>
            <person name="De Carvalho A.C."/>
            <person name="Riley R."/>
            <person name="Lipzen A."/>
            <person name="He G."/>
            <person name="Yan M."/>
            <person name="Haridas S."/>
            <person name="Daum C."/>
            <person name="Yoshinaga Y."/>
            <person name="Ng V."/>
            <person name="Grigoriev I.V."/>
            <person name="Munk R."/>
            <person name="Nuraida L."/>
            <person name="Wijaya C.H."/>
            <person name="Morales P.-C."/>
            <person name="Keasling J.D."/>
        </authorList>
    </citation>
    <scope>NUCLEOTIDE SEQUENCE [LARGE SCALE GENOMIC DNA]</scope>
    <source>
        <strain evidence="1 2">FGSC 2613</strain>
    </source>
</reference>
<protein>
    <submittedName>
        <fullName evidence="1">Uncharacterized protein</fullName>
    </submittedName>
</protein>
<organism evidence="1 2">
    <name type="scientific">Neurospora intermedia</name>
    <dbReference type="NCBI Taxonomy" id="5142"/>
    <lineage>
        <taxon>Eukaryota</taxon>
        <taxon>Fungi</taxon>
        <taxon>Dikarya</taxon>
        <taxon>Ascomycota</taxon>
        <taxon>Pezizomycotina</taxon>
        <taxon>Sordariomycetes</taxon>
        <taxon>Sordariomycetidae</taxon>
        <taxon>Sordariales</taxon>
        <taxon>Sordariaceae</taxon>
        <taxon>Neurospora</taxon>
    </lineage>
</organism>